<accession>A0AAD5D1J2</accession>
<dbReference type="EMBL" id="JAMZMK010006005">
    <property type="protein sequence ID" value="KAI7751054.1"/>
    <property type="molecule type" value="Genomic_DNA"/>
</dbReference>
<evidence type="ECO:0000313" key="1">
    <source>
        <dbReference type="EMBL" id="KAI7751054.1"/>
    </source>
</evidence>
<proteinExistence type="predicted"/>
<reference evidence="1" key="1">
    <citation type="submission" date="2022-06" db="EMBL/GenBank/DDBJ databases">
        <title>Uncovering the hologenomic basis of an extraordinary plant invasion.</title>
        <authorList>
            <person name="Bieker V.C."/>
            <person name="Martin M.D."/>
            <person name="Gilbert T."/>
            <person name="Hodgins K."/>
            <person name="Battlay P."/>
            <person name="Petersen B."/>
            <person name="Wilson J."/>
        </authorList>
    </citation>
    <scope>NUCLEOTIDE SEQUENCE</scope>
    <source>
        <strain evidence="1">AA19_3_7</strain>
        <tissue evidence="1">Leaf</tissue>
    </source>
</reference>
<organism evidence="1 2">
    <name type="scientific">Ambrosia artemisiifolia</name>
    <name type="common">Common ragweed</name>
    <dbReference type="NCBI Taxonomy" id="4212"/>
    <lineage>
        <taxon>Eukaryota</taxon>
        <taxon>Viridiplantae</taxon>
        <taxon>Streptophyta</taxon>
        <taxon>Embryophyta</taxon>
        <taxon>Tracheophyta</taxon>
        <taxon>Spermatophyta</taxon>
        <taxon>Magnoliopsida</taxon>
        <taxon>eudicotyledons</taxon>
        <taxon>Gunneridae</taxon>
        <taxon>Pentapetalae</taxon>
        <taxon>asterids</taxon>
        <taxon>campanulids</taxon>
        <taxon>Asterales</taxon>
        <taxon>Asteraceae</taxon>
        <taxon>Asteroideae</taxon>
        <taxon>Heliantheae alliance</taxon>
        <taxon>Heliantheae</taxon>
        <taxon>Ambrosia</taxon>
    </lineage>
</organism>
<dbReference type="Proteomes" id="UP001206925">
    <property type="component" value="Unassembled WGS sequence"/>
</dbReference>
<keyword evidence="2" id="KW-1185">Reference proteome</keyword>
<dbReference type="AlphaFoldDB" id="A0AAD5D1J2"/>
<comment type="caution">
    <text evidence="1">The sequence shown here is derived from an EMBL/GenBank/DDBJ whole genome shotgun (WGS) entry which is preliminary data.</text>
</comment>
<evidence type="ECO:0000313" key="2">
    <source>
        <dbReference type="Proteomes" id="UP001206925"/>
    </source>
</evidence>
<protein>
    <submittedName>
        <fullName evidence="1">Uncharacterized protein</fullName>
    </submittedName>
</protein>
<feature type="non-terminal residue" evidence="1">
    <location>
        <position position="1"/>
    </location>
</feature>
<sequence>PLKLWRPTKEGTVTPTSKSWNSETPKILYKILFALGWSPSFVQVRNDKPRDHVTVLQQVVLPFKKYYVISFVDKSNIHTDTTSALHEPIENIKLLHDQCTSYLSTFNLMRFCDVAELLKGGTDVDPKDRWGSTGVDINDNANVGYFKPAIRYYHFHLLLF</sequence>
<gene>
    <name evidence="1" type="ORF">M8C21_008705</name>
</gene>
<name>A0AAD5D1J2_AMBAR</name>